<evidence type="ECO:0000256" key="9">
    <source>
        <dbReference type="ARBA" id="ARBA00023034"/>
    </source>
</evidence>
<dbReference type="GO" id="GO:0005789">
    <property type="term" value="C:endoplasmic reticulum membrane"/>
    <property type="evidence" value="ECO:0007669"/>
    <property type="project" value="UniProtKB-SubCell"/>
</dbReference>
<comment type="subcellular location">
    <subcellularLocation>
        <location evidence="1">Endoplasmic reticulum membrane</location>
        <topology evidence="1">Multi-pass membrane protein</topology>
    </subcellularLocation>
    <subcellularLocation>
        <location evidence="2">Golgi apparatus membrane</location>
        <topology evidence="2">Multi-pass membrane protein</topology>
    </subcellularLocation>
</comment>
<dbReference type="EMBL" id="OV121133">
    <property type="protein sequence ID" value="CAH0551282.1"/>
    <property type="molecule type" value="Genomic_DNA"/>
</dbReference>
<evidence type="ECO:0000256" key="1">
    <source>
        <dbReference type="ARBA" id="ARBA00004477"/>
    </source>
</evidence>
<keyword evidence="9" id="KW-0333">Golgi apparatus</keyword>
<evidence type="ECO:0000313" key="12">
    <source>
        <dbReference type="EMBL" id="CAH0551282.1"/>
    </source>
</evidence>
<feature type="transmembrane region" description="Helical" evidence="11">
    <location>
        <begin position="614"/>
        <end position="636"/>
    </location>
</feature>
<accession>A0A9P0FDD9</accession>
<keyword evidence="8 11" id="KW-1133">Transmembrane helix</keyword>
<keyword evidence="5 11" id="KW-0812">Transmembrane</keyword>
<dbReference type="GO" id="GO:0006888">
    <property type="term" value="P:endoplasmic reticulum to Golgi vesicle-mediated transport"/>
    <property type="evidence" value="ECO:0007669"/>
    <property type="project" value="InterPro"/>
</dbReference>
<gene>
    <name evidence="12" type="ORF">MELIAE_LOCUS3927</name>
</gene>
<evidence type="ECO:0000256" key="3">
    <source>
        <dbReference type="ARBA" id="ARBA00009727"/>
    </source>
</evidence>
<evidence type="ECO:0000313" key="13">
    <source>
        <dbReference type="Proteomes" id="UP001154078"/>
    </source>
</evidence>
<comment type="similarity">
    <text evidence="3">Belongs to the YIF1 family.</text>
</comment>
<dbReference type="AlphaFoldDB" id="A0A9P0FDD9"/>
<dbReference type="OrthoDB" id="337750at2759"/>
<keyword evidence="6" id="KW-0256">Endoplasmic reticulum</keyword>
<sequence length="884" mass="101907">MSDHEDDKTRTPPKKIKRYCSFDKRWMGQFSWLTEVDVSRGKCKYCRSVITIKYEVVRALENHAKSANHQKCIRAAASSSSAANFFIQRHTDEELLVSATELTQVYHGVVHHFSYLAQDCTSKLNIVLYSDSKIAAKVRCGRTKATSIAENVLAPKSQEMLLSDLRESKYFSIGSDASNKGNIKMFPLIVQYFKWSKGIKQGVLDFYNDQQETSEAIYNKIKEILLKNDLDIKNVSSYSADNAAVNYGKNVSVFQKLASDNTSLIKSNCQCHVIHNSVKTASKAFKFDVEAFVIKVFNEFSSFSKRTEKLKSFFEFVDIEYKTLLRHVPTRWLTLYEALDRLLNNWPAVKSYFVSEGEENCTPFLWKVFKENDDDSFYLCIMYFFQNVMFMLQKVLLQLENNKTTAIELDGILNMVKENISQRLTDNFYGSMAAQILKRLNANKKIEFEKCASKFYNKVMEYINKYYDFNGSIFKQFDALNIRKEFSWEKILNLARILKDCLGLNLDDMYEDFCSISRILNQNLNNIKIDMKEDSLDVTWTKCFKFLSDNEIQAKELKRLDWSVKYEQDGPVQPRFEINAPDLYIPTMAYITYVLIAGMVLGMQERFSPEQLGILASSALAWCIVELVVYSCTLYLIHVETSLSTLDLLAYIGYKFVGTIMSIAVYLVGGKTGYYSYLIYANLALAFFLIRSLKAQVLSEPNTQQQNSYYGEQPVAGNKRRLYFLLFVAATQPMLSWWLSFHLLSGPTPKVATPGFAPPQTSAFIRKHLILSANICFYPRTSAFICRNLILSENICFYPKTSAFIRKHLLLSANISFYPQTSAFIRFHPQTCFYLQTSDFIRKHLLLSANICFYPQTSDFIRKHLLLSENICFYPTHLILSANI</sequence>
<evidence type="ECO:0000256" key="11">
    <source>
        <dbReference type="SAM" id="Phobius"/>
    </source>
</evidence>
<evidence type="ECO:0000256" key="4">
    <source>
        <dbReference type="ARBA" id="ARBA00022448"/>
    </source>
</evidence>
<feature type="transmembrane region" description="Helical" evidence="11">
    <location>
        <begin position="722"/>
        <end position="741"/>
    </location>
</feature>
<dbReference type="Proteomes" id="UP001154078">
    <property type="component" value="Chromosome 2"/>
</dbReference>
<protein>
    <submittedName>
        <fullName evidence="12">Uncharacterized protein</fullName>
    </submittedName>
</protein>
<dbReference type="GO" id="GO:0030134">
    <property type="term" value="C:COPII-coated ER to Golgi transport vesicle"/>
    <property type="evidence" value="ECO:0007669"/>
    <property type="project" value="TreeGrafter"/>
</dbReference>
<evidence type="ECO:0000256" key="10">
    <source>
        <dbReference type="ARBA" id="ARBA00023136"/>
    </source>
</evidence>
<name>A0A9P0FDD9_BRAAE</name>
<dbReference type="GO" id="GO:0005793">
    <property type="term" value="C:endoplasmic reticulum-Golgi intermediate compartment"/>
    <property type="evidence" value="ECO:0007669"/>
    <property type="project" value="TreeGrafter"/>
</dbReference>
<keyword evidence="4" id="KW-0813">Transport</keyword>
<dbReference type="SUPFAM" id="SSF53098">
    <property type="entry name" value="Ribonuclease H-like"/>
    <property type="match status" value="1"/>
</dbReference>
<reference evidence="12" key="1">
    <citation type="submission" date="2021-12" db="EMBL/GenBank/DDBJ databases">
        <authorList>
            <person name="King R."/>
        </authorList>
    </citation>
    <scope>NUCLEOTIDE SEQUENCE</scope>
</reference>
<dbReference type="Pfam" id="PF03878">
    <property type="entry name" value="YIF1"/>
    <property type="match status" value="1"/>
</dbReference>
<dbReference type="InterPro" id="IPR012337">
    <property type="entry name" value="RNaseH-like_sf"/>
</dbReference>
<evidence type="ECO:0000256" key="8">
    <source>
        <dbReference type="ARBA" id="ARBA00022989"/>
    </source>
</evidence>
<proteinExistence type="inferred from homology"/>
<evidence type="ECO:0000256" key="6">
    <source>
        <dbReference type="ARBA" id="ARBA00022824"/>
    </source>
</evidence>
<dbReference type="PANTHER" id="PTHR14083:SF0">
    <property type="entry name" value="YIP1D-INTERACTING FACTOR 1, ISOFORM C"/>
    <property type="match status" value="1"/>
</dbReference>
<feature type="transmembrane region" description="Helical" evidence="11">
    <location>
        <begin position="583"/>
        <end position="602"/>
    </location>
</feature>
<organism evidence="12 13">
    <name type="scientific">Brassicogethes aeneus</name>
    <name type="common">Rape pollen beetle</name>
    <name type="synonym">Meligethes aeneus</name>
    <dbReference type="NCBI Taxonomy" id="1431903"/>
    <lineage>
        <taxon>Eukaryota</taxon>
        <taxon>Metazoa</taxon>
        <taxon>Ecdysozoa</taxon>
        <taxon>Arthropoda</taxon>
        <taxon>Hexapoda</taxon>
        <taxon>Insecta</taxon>
        <taxon>Pterygota</taxon>
        <taxon>Neoptera</taxon>
        <taxon>Endopterygota</taxon>
        <taxon>Coleoptera</taxon>
        <taxon>Polyphaga</taxon>
        <taxon>Cucujiformia</taxon>
        <taxon>Nitidulidae</taxon>
        <taxon>Meligethinae</taxon>
        <taxon>Brassicogethes</taxon>
    </lineage>
</organism>
<dbReference type="PANTHER" id="PTHR14083">
    <property type="entry name" value="YIP1 INTERACTING FACTOR HOMOLOG YIF1 PROTEIN"/>
    <property type="match status" value="1"/>
</dbReference>
<keyword evidence="7" id="KW-0653">Protein transport</keyword>
<evidence type="ECO:0000256" key="7">
    <source>
        <dbReference type="ARBA" id="ARBA00022927"/>
    </source>
</evidence>
<evidence type="ECO:0000256" key="5">
    <source>
        <dbReference type="ARBA" id="ARBA00022692"/>
    </source>
</evidence>
<keyword evidence="10 11" id="KW-0472">Membrane</keyword>
<dbReference type="GO" id="GO:0015031">
    <property type="term" value="P:protein transport"/>
    <property type="evidence" value="ECO:0007669"/>
    <property type="project" value="UniProtKB-KW"/>
</dbReference>
<feature type="transmembrane region" description="Helical" evidence="11">
    <location>
        <begin position="648"/>
        <end position="668"/>
    </location>
</feature>
<evidence type="ECO:0000256" key="2">
    <source>
        <dbReference type="ARBA" id="ARBA00004653"/>
    </source>
</evidence>
<dbReference type="InterPro" id="IPR005578">
    <property type="entry name" value="Yif1_fam"/>
</dbReference>
<keyword evidence="13" id="KW-1185">Reference proteome</keyword>
<dbReference type="GO" id="GO:0000139">
    <property type="term" value="C:Golgi membrane"/>
    <property type="evidence" value="ECO:0007669"/>
    <property type="project" value="UniProtKB-SubCell"/>
</dbReference>